<sequence length="162" mass="17966">MARLLGYLLVLAVLAYGLWPYYTVFRLDDAVREAEPEALAPFVDLAAIQANYAARLNTPVPAFEPPGGPGADQVVLWLKTNLARLGDAALDQAITLEWVQNSIREAARRTTESRPALFMDAIDFAFFESWNRFVIRVGPLGSETHVVLGLVGTDWRIVDLVH</sequence>
<organism evidence="1 2">
    <name type="scientific">Thiohalocapsa halophila</name>
    <dbReference type="NCBI Taxonomy" id="69359"/>
    <lineage>
        <taxon>Bacteria</taxon>
        <taxon>Pseudomonadati</taxon>
        <taxon>Pseudomonadota</taxon>
        <taxon>Gammaproteobacteria</taxon>
        <taxon>Chromatiales</taxon>
        <taxon>Chromatiaceae</taxon>
        <taxon>Thiohalocapsa</taxon>
    </lineage>
</organism>
<gene>
    <name evidence="1" type="ORF">CKO31_05785</name>
</gene>
<accession>A0ABS1CFH8</accession>
<dbReference type="InterPro" id="IPR021330">
    <property type="entry name" value="DUF2939"/>
</dbReference>
<proteinExistence type="predicted"/>
<evidence type="ECO:0008006" key="3">
    <source>
        <dbReference type="Google" id="ProtNLM"/>
    </source>
</evidence>
<name>A0ABS1CFH8_9GAMM</name>
<dbReference type="Proteomes" id="UP000748752">
    <property type="component" value="Unassembled WGS sequence"/>
</dbReference>
<comment type="caution">
    <text evidence="1">The sequence shown here is derived from an EMBL/GenBank/DDBJ whole genome shotgun (WGS) entry which is preliminary data.</text>
</comment>
<evidence type="ECO:0000313" key="1">
    <source>
        <dbReference type="EMBL" id="MBK1630264.1"/>
    </source>
</evidence>
<protein>
    <recommendedName>
        <fullName evidence="3">DUF2939 domain-containing protein</fullName>
    </recommendedName>
</protein>
<dbReference type="RefSeq" id="WP_200234932.1">
    <property type="nucleotide sequence ID" value="NZ_NRRV01000010.1"/>
</dbReference>
<dbReference type="Pfam" id="PF11159">
    <property type="entry name" value="DUF2939"/>
    <property type="match status" value="1"/>
</dbReference>
<evidence type="ECO:0000313" key="2">
    <source>
        <dbReference type="Proteomes" id="UP000748752"/>
    </source>
</evidence>
<reference evidence="1 2" key="1">
    <citation type="journal article" date="2020" name="Microorganisms">
        <title>Osmotic Adaptation and Compatible Solute Biosynthesis of Phototrophic Bacteria as Revealed from Genome Analyses.</title>
        <authorList>
            <person name="Imhoff J.F."/>
            <person name="Rahn T."/>
            <person name="Kunzel S."/>
            <person name="Keller A."/>
            <person name="Neulinger S.C."/>
        </authorList>
    </citation>
    <scope>NUCLEOTIDE SEQUENCE [LARGE SCALE GENOMIC DNA]</scope>
    <source>
        <strain evidence="1 2">DSM 6210</strain>
    </source>
</reference>
<keyword evidence="2" id="KW-1185">Reference proteome</keyword>
<dbReference type="EMBL" id="NRRV01000010">
    <property type="protein sequence ID" value="MBK1630264.1"/>
    <property type="molecule type" value="Genomic_DNA"/>
</dbReference>